<dbReference type="SUPFAM" id="SSF55469">
    <property type="entry name" value="FMN-dependent nitroreductase-like"/>
    <property type="match status" value="1"/>
</dbReference>
<dbReference type="RefSeq" id="WP_011968364.1">
    <property type="nucleotide sequence ID" value="NZ_BKAK01000037.1"/>
</dbReference>
<dbReference type="PANTHER" id="PTHR43673">
    <property type="entry name" value="NAD(P)H NITROREDUCTASE YDGI-RELATED"/>
    <property type="match status" value="1"/>
</dbReference>
<dbReference type="EMBL" id="JABAGV010000086">
    <property type="protein sequence ID" value="MBC2477311.1"/>
    <property type="molecule type" value="Genomic_DNA"/>
</dbReference>
<evidence type="ECO:0000313" key="10">
    <source>
        <dbReference type="EMBL" id="OOM58617.1"/>
    </source>
</evidence>
<comment type="similarity">
    <text evidence="1">Belongs to the nitroreductase family.</text>
</comment>
<evidence type="ECO:0000313" key="12">
    <source>
        <dbReference type="Proteomes" id="UP000031866"/>
    </source>
</evidence>
<evidence type="ECO:0000313" key="13">
    <source>
        <dbReference type="Proteomes" id="UP000190959"/>
    </source>
</evidence>
<dbReference type="Proteomes" id="UP000631418">
    <property type="component" value="Unassembled WGS sequence"/>
</dbReference>
<dbReference type="EMBL" id="JABSXK010000001">
    <property type="protein sequence ID" value="NRV08029.1"/>
    <property type="molecule type" value="Genomic_DNA"/>
</dbReference>
<dbReference type="GO" id="GO:0016491">
    <property type="term" value="F:oxidoreductase activity"/>
    <property type="evidence" value="ECO:0007669"/>
    <property type="project" value="UniProtKB-KW"/>
</dbReference>
<dbReference type="EMBL" id="MWMH01000006">
    <property type="protein sequence ID" value="OOP71999.1"/>
    <property type="molecule type" value="Genomic_DNA"/>
</dbReference>
<reference evidence="8" key="8">
    <citation type="submission" date="2020-05" db="EMBL/GenBank/DDBJ databases">
        <authorList>
            <person name="Brown S."/>
            <person name="Huntemann M."/>
            <person name="Clum A."/>
            <person name="Spunde A."/>
            <person name="Palaniappan K."/>
            <person name="Ritter S."/>
            <person name="Mikhailova N."/>
            <person name="Chen I.-M."/>
            <person name="Stamatis D."/>
            <person name="Reddy T."/>
            <person name="O'Malley R."/>
            <person name="Daum C."/>
            <person name="Shapiro N."/>
            <person name="Ivanova N."/>
            <person name="Kyrpides N."/>
            <person name="Woyke T."/>
        </authorList>
    </citation>
    <scope>NUCLEOTIDE SEQUENCE</scope>
    <source>
        <strain evidence="8">DJ080</strain>
    </source>
</reference>
<dbReference type="PANTHER" id="PTHR43673:SF10">
    <property type="entry name" value="NADH DEHYDROGENASE_NAD(P)H NITROREDUCTASE XCC3605-RELATED"/>
    <property type="match status" value="1"/>
</dbReference>
<dbReference type="EMBL" id="JADOEF010000003">
    <property type="protein sequence ID" value="MBF7811897.1"/>
    <property type="molecule type" value="Genomic_DNA"/>
</dbReference>
<evidence type="ECO:0000313" key="15">
    <source>
        <dbReference type="Proteomes" id="UP000587880"/>
    </source>
</evidence>
<evidence type="ECO:0000256" key="2">
    <source>
        <dbReference type="ARBA" id="ARBA00023002"/>
    </source>
</evidence>
<dbReference type="STRING" id="1520.LF65_01074"/>
<feature type="domain" description="Nitroreductase" evidence="3">
    <location>
        <begin position="10"/>
        <end position="156"/>
    </location>
</feature>
<dbReference type="EMBL" id="JABSWW010000001">
    <property type="protein sequence ID" value="NRT89348.1"/>
    <property type="molecule type" value="Genomic_DNA"/>
</dbReference>
<evidence type="ECO:0000313" key="8">
    <source>
        <dbReference type="EMBL" id="NRT89348.1"/>
    </source>
</evidence>
<evidence type="ECO:0000313" key="4">
    <source>
        <dbReference type="EMBL" id="AJG97692.1"/>
    </source>
</evidence>
<reference evidence="11 13" key="4">
    <citation type="submission" date="2017-02" db="EMBL/GenBank/DDBJ databases">
        <title>Genome sequence of Clostridium beijerinckii Br21.</title>
        <authorList>
            <person name="Fonseca B.C."/>
            <person name="Guazzaroni M.E."/>
            <person name="Riano-Pachon D.M."/>
            <person name="Reginatto V."/>
        </authorList>
    </citation>
    <scope>NUCLEOTIDE SEQUENCE [LARGE SCALE GENOMIC DNA]</scope>
    <source>
        <strain evidence="11 13">Br21</strain>
    </source>
</reference>
<keyword evidence="2 10" id="KW-0560">Oxidoreductase</keyword>
<dbReference type="AlphaFoldDB" id="A0A0B5QIF0"/>
<reference evidence="5" key="5">
    <citation type="submission" date="2020-04" db="EMBL/GenBank/DDBJ databases">
        <authorList>
            <person name="Brown S."/>
        </authorList>
    </citation>
    <scope>NUCLEOTIDE SEQUENCE</scope>
    <source>
        <strain evidence="5">DJ015</strain>
    </source>
</reference>
<dbReference type="KEGG" id="cbei:LF65_01074"/>
<evidence type="ECO:0000259" key="3">
    <source>
        <dbReference type="Pfam" id="PF00881"/>
    </source>
</evidence>
<dbReference type="GeneID" id="66343954"/>
<reference evidence="12" key="1">
    <citation type="submission" date="2014-12" db="EMBL/GenBank/DDBJ databases">
        <title>Genome sequence of Clostridium beijerinckii strain 59B.</title>
        <authorList>
            <person name="Little G.T."/>
            <person name="Minton N.P."/>
        </authorList>
    </citation>
    <scope>NUCLEOTIDE SEQUENCE [LARGE SCALE GENOMIC DNA]</scope>
    <source>
        <strain evidence="12">59B</strain>
    </source>
</reference>
<evidence type="ECO:0000313" key="11">
    <source>
        <dbReference type="EMBL" id="OOP71999.1"/>
    </source>
</evidence>
<dbReference type="Proteomes" id="UP000190973">
    <property type="component" value="Unassembled WGS sequence"/>
</dbReference>
<dbReference type="Proteomes" id="UP000190959">
    <property type="component" value="Unassembled WGS sequence"/>
</dbReference>
<dbReference type="OrthoDB" id="9812105at2"/>
<proteinExistence type="inferred from homology"/>
<evidence type="ECO:0000313" key="5">
    <source>
        <dbReference type="EMBL" id="MBC2477311.1"/>
    </source>
</evidence>
<reference evidence="9" key="7">
    <citation type="submission" date="2020-05" db="EMBL/GenBank/DDBJ databases">
        <title>Genomic insights into acetone-butanol-ethanol (ABE) fermentation by sequencing solventogenic clostridia strains.</title>
        <authorList>
            <person name="Brown S."/>
        </authorList>
    </citation>
    <scope>NUCLEOTIDE SEQUENCE</scope>
    <source>
        <strain evidence="9">DJ126</strain>
    </source>
</reference>
<dbReference type="InterPro" id="IPR029479">
    <property type="entry name" value="Nitroreductase"/>
</dbReference>
<evidence type="ECO:0000313" key="14">
    <source>
        <dbReference type="Proteomes" id="UP000190973"/>
    </source>
</evidence>
<evidence type="ECO:0000313" key="6">
    <source>
        <dbReference type="EMBL" id="MBF7811897.1"/>
    </source>
</evidence>
<reference evidence="10 14" key="3">
    <citation type="submission" date="2016-05" db="EMBL/GenBank/DDBJ databases">
        <title>Microbial solvent formation.</title>
        <authorList>
            <person name="Poehlein A."/>
            <person name="Montoya Solano J.D."/>
            <person name="Flitsch S."/>
            <person name="Krabben P."/>
            <person name="Duerre P."/>
            <person name="Daniel R."/>
        </authorList>
    </citation>
    <scope>NUCLEOTIDE SEQUENCE [LARGE SCALE GENOMIC DNA]</scope>
    <source>
        <strain evidence="10 14">DSM 53</strain>
    </source>
</reference>
<dbReference type="Proteomes" id="UP001193748">
    <property type="component" value="Unassembled WGS sequence"/>
</dbReference>
<reference evidence="4" key="2">
    <citation type="submission" date="2016-02" db="EMBL/GenBank/DDBJ databases">
        <title>Genome sequence of Clostridium beijerinckii strain 59B.</title>
        <authorList>
            <person name="Little G.T."/>
            <person name="Minton N.P."/>
        </authorList>
    </citation>
    <scope>NUCLEOTIDE SEQUENCE</scope>
    <source>
        <strain evidence="4">NCIMB 14988</strain>
    </source>
</reference>
<reference evidence="7 15" key="6">
    <citation type="submission" date="2020-04" db="EMBL/GenBank/DDBJ databases">
        <authorList>
            <person name="Hitch T.C.A."/>
            <person name="Wylensek D."/>
            <person name="Clavel T."/>
        </authorList>
    </citation>
    <scope>NUCLEOTIDE SEQUENCE [LARGE SCALE GENOMIC DNA]</scope>
    <source>
        <strain evidence="7 15">WB01_NA02</strain>
    </source>
</reference>
<dbReference type="EMBL" id="CP010086">
    <property type="protein sequence ID" value="AJG97692.1"/>
    <property type="molecule type" value="Genomic_DNA"/>
</dbReference>
<dbReference type="OMA" id="YDRKKIC"/>
<dbReference type="Proteomes" id="UP000031866">
    <property type="component" value="Chromosome"/>
</dbReference>
<accession>A0A0B5QIF0</accession>
<evidence type="ECO:0000313" key="7">
    <source>
        <dbReference type="EMBL" id="NMF04760.1"/>
    </source>
</evidence>
<dbReference type="Proteomes" id="UP000821656">
    <property type="component" value="Unassembled WGS sequence"/>
</dbReference>
<dbReference type="InterPro" id="IPR000415">
    <property type="entry name" value="Nitroreductase-like"/>
</dbReference>
<name>A0A0B5QIF0_CLOBE</name>
<dbReference type="Pfam" id="PF00881">
    <property type="entry name" value="Nitroreductase"/>
    <property type="match status" value="1"/>
</dbReference>
<evidence type="ECO:0000256" key="1">
    <source>
        <dbReference type="ARBA" id="ARBA00007118"/>
    </source>
</evidence>
<dbReference type="EC" id="1.-.-.-" evidence="10"/>
<organism evidence="4 12">
    <name type="scientific">Clostridium beijerinckii</name>
    <name type="common">Clostridium MP</name>
    <dbReference type="NCBI Taxonomy" id="1520"/>
    <lineage>
        <taxon>Bacteria</taxon>
        <taxon>Bacillati</taxon>
        <taxon>Bacillota</taxon>
        <taxon>Clostridia</taxon>
        <taxon>Eubacteriales</taxon>
        <taxon>Clostridiaceae</taxon>
        <taxon>Clostridium</taxon>
    </lineage>
</organism>
<dbReference type="Proteomes" id="UP001194098">
    <property type="component" value="Unassembled WGS sequence"/>
</dbReference>
<reference evidence="6" key="9">
    <citation type="submission" date="2020-11" db="EMBL/GenBank/DDBJ databases">
        <authorList>
            <person name="Thieme N."/>
            <person name="Liebl W."/>
            <person name="Zverlov V."/>
        </authorList>
    </citation>
    <scope>NUCLEOTIDE SEQUENCE</scope>
    <source>
        <strain evidence="6">NT08</strain>
    </source>
</reference>
<dbReference type="Gene3D" id="3.40.109.10">
    <property type="entry name" value="NADH Oxidase"/>
    <property type="match status" value="1"/>
</dbReference>
<reference evidence="5" key="10">
    <citation type="journal article" date="2022" name="Nat. Biotechnol.">
        <title>Carbon-negative production of acetone and isopropanol by gas fermentation at industrial pilot scale.</title>
        <authorList>
            <person name="Liew F.E."/>
            <person name="Nogle R."/>
            <person name="Abdalla T."/>
            <person name="Rasor B.J."/>
            <person name="Canter C."/>
            <person name="Jensen R.O."/>
            <person name="Wang L."/>
            <person name="Strutz J."/>
            <person name="Chirania P."/>
            <person name="De Tissera S."/>
            <person name="Mueller A.P."/>
            <person name="Ruan Z."/>
            <person name="Gao A."/>
            <person name="Tran L."/>
            <person name="Engle N.L."/>
            <person name="Bromley J.C."/>
            <person name="Daniell J."/>
            <person name="Conrado R."/>
            <person name="Tschaplinski T.J."/>
            <person name="Giannone R.J."/>
            <person name="Hettich R.L."/>
            <person name="Karim A.S."/>
            <person name="Simpson S.D."/>
            <person name="Brown S.D."/>
            <person name="Leang C."/>
            <person name="Jewett M.C."/>
            <person name="Kopke M."/>
        </authorList>
    </citation>
    <scope>NUCLEOTIDE SEQUENCE</scope>
    <source>
        <strain evidence="5">DJ015</strain>
        <strain evidence="8">DJ080</strain>
    </source>
</reference>
<dbReference type="Proteomes" id="UP000587880">
    <property type="component" value="Unassembled WGS sequence"/>
</dbReference>
<sequence>MKEFIDLLNERQSCRKYLNKPVEKEKLVKCIEAARLAPSACNSQPWHFVVVNNKELVPKVSECLQDAVMNKFTTECPAFIIVVEESGNLTSRAGALIKQQDYRSVDIGIATEHICLAATEQNLGTCILGWFNEKELKKLLNINKLKRIRLVVAVGYPENDNIRKKVRKNIDEILTFIE</sequence>
<evidence type="ECO:0000313" key="9">
    <source>
        <dbReference type="EMBL" id="NRV08029.1"/>
    </source>
</evidence>
<dbReference type="EMBL" id="JABAGD010000012">
    <property type="protein sequence ID" value="NMF04760.1"/>
    <property type="molecule type" value="Genomic_DNA"/>
</dbReference>
<protein>
    <submittedName>
        <fullName evidence="4 8">Nitroreductase</fullName>
    </submittedName>
    <submittedName>
        <fullName evidence="6">Nitroreductase family protein</fullName>
    </submittedName>
    <submittedName>
        <fullName evidence="10">Putative NAD(P)H nitroreductase</fullName>
        <ecNumber evidence="10">1.-.-.-</ecNumber>
    </submittedName>
</protein>
<gene>
    <name evidence="8" type="ORF">B0H41_003027</name>
    <name evidence="11" type="ORF">CBEIBR21_17230</name>
    <name evidence="10" type="ORF">CLBCK_39290</name>
    <name evidence="9" type="ORF">DFH45_000992</name>
    <name evidence="7" type="ORF">HF849_08335</name>
    <name evidence="5" type="ORF">HGI39_21935</name>
    <name evidence="6" type="ORF">IS491_25220</name>
    <name evidence="4" type="ORF">LF65_01074</name>
</gene>
<dbReference type="EMBL" id="LZZI01000096">
    <property type="protein sequence ID" value="OOM58617.1"/>
    <property type="molecule type" value="Genomic_DNA"/>
</dbReference>